<comment type="caution">
    <text evidence="1">The sequence shown here is derived from an EMBL/GenBank/DDBJ whole genome shotgun (WGS) entry which is preliminary data.</text>
</comment>
<evidence type="ECO:0000313" key="2">
    <source>
        <dbReference type="Proteomes" id="UP001499910"/>
    </source>
</evidence>
<evidence type="ECO:0000313" key="1">
    <source>
        <dbReference type="EMBL" id="GAA5076716.1"/>
    </source>
</evidence>
<accession>A0ABP9LFI9</accession>
<organism evidence="1 2">
    <name type="scientific">[Roseibacterium] beibuensis</name>
    <dbReference type="NCBI Taxonomy" id="1193142"/>
    <lineage>
        <taxon>Bacteria</taxon>
        <taxon>Pseudomonadati</taxon>
        <taxon>Pseudomonadota</taxon>
        <taxon>Alphaproteobacteria</taxon>
        <taxon>Rhodobacterales</taxon>
        <taxon>Roseobacteraceae</taxon>
        <taxon>Roseicyclus</taxon>
    </lineage>
</organism>
<dbReference type="Proteomes" id="UP001499910">
    <property type="component" value="Unassembled WGS sequence"/>
</dbReference>
<reference evidence="2" key="1">
    <citation type="journal article" date="2019" name="Int. J. Syst. Evol. Microbiol.">
        <title>The Global Catalogue of Microorganisms (GCM) 10K type strain sequencing project: providing services to taxonomists for standard genome sequencing and annotation.</title>
        <authorList>
            <consortium name="The Broad Institute Genomics Platform"/>
            <consortium name="The Broad Institute Genome Sequencing Center for Infectious Disease"/>
            <person name="Wu L."/>
            <person name="Ma J."/>
        </authorList>
    </citation>
    <scope>NUCLEOTIDE SEQUENCE [LARGE SCALE GENOMIC DNA]</scope>
    <source>
        <strain evidence="2">JCM 18015</strain>
    </source>
</reference>
<gene>
    <name evidence="1" type="ORF">GCM10023209_26130</name>
</gene>
<protein>
    <recommendedName>
        <fullName evidence="3">Restriction endonuclease</fullName>
    </recommendedName>
</protein>
<sequence>MGTLAQFFQPPLYWQQFEELAQGLLTEVYSIPNAQQIGRPGQAQDGVDVFGKSSRHGQIGIQCKRLSDLDEFNNPLPGGPIDKAFLEKAAHEALVFKPDLKIWILATTAKRDAKIQGLVRDLNERWEGEGRDRQAIIWAWDDCVSYLNAFPDLQRWYYRDVIQVHSARDLDIMILETISMAFHRPAFEVPINCEHSDEFIQALKDTQMALRTGELVDRQSRHIIRKAVSGWRGIDNERWRESLRDVDRCLRALRAALQEGLKTGSIQQQNGFLNIADLTLRDRLERQRESAVNMLNTVLDDASLARI</sequence>
<name>A0ABP9LFI9_9RHOB</name>
<dbReference type="EMBL" id="BAABHW010000004">
    <property type="protein sequence ID" value="GAA5076716.1"/>
    <property type="molecule type" value="Genomic_DNA"/>
</dbReference>
<evidence type="ECO:0008006" key="3">
    <source>
        <dbReference type="Google" id="ProtNLM"/>
    </source>
</evidence>
<keyword evidence="2" id="KW-1185">Reference proteome</keyword>
<proteinExistence type="predicted"/>